<dbReference type="Pfam" id="PF04055">
    <property type="entry name" value="Radical_SAM"/>
    <property type="match status" value="1"/>
</dbReference>
<keyword evidence="3 8" id="KW-0479">Metal-binding</keyword>
<evidence type="ECO:0000256" key="4">
    <source>
        <dbReference type="ARBA" id="ARBA00022842"/>
    </source>
</evidence>
<evidence type="ECO:0000256" key="7">
    <source>
        <dbReference type="ARBA" id="ARBA00023239"/>
    </source>
</evidence>
<dbReference type="PROSITE" id="PS51918">
    <property type="entry name" value="RADICAL_SAM"/>
    <property type="match status" value="1"/>
</dbReference>
<dbReference type="GO" id="GO:0000287">
    <property type="term" value="F:magnesium ion binding"/>
    <property type="evidence" value="ECO:0007669"/>
    <property type="project" value="UniProtKB-UniRule"/>
</dbReference>
<feature type="binding site" evidence="8">
    <location>
        <begin position="18"/>
        <end position="20"/>
    </location>
    <ligand>
        <name>substrate</name>
    </ligand>
</feature>
<gene>
    <name evidence="8" type="primary">queE</name>
    <name evidence="10" type="ORF">CVV64_13985</name>
</gene>
<comment type="caution">
    <text evidence="10">The sequence shown here is derived from an EMBL/GenBank/DDBJ whole genome shotgun (WGS) entry which is preliminary data.</text>
</comment>
<organism evidence="10 11">
    <name type="scientific">Candidatus Wallbacteria bacterium HGW-Wallbacteria-1</name>
    <dbReference type="NCBI Taxonomy" id="2013854"/>
    <lineage>
        <taxon>Bacteria</taxon>
        <taxon>Candidatus Walliibacteriota</taxon>
    </lineage>
</organism>
<comment type="caution">
    <text evidence="8">Lacks conserved residue(s) required for the propagation of feature annotation.</text>
</comment>
<comment type="cofactor">
    <cofactor evidence="8">
        <name>S-adenosyl-L-methionine</name>
        <dbReference type="ChEBI" id="CHEBI:59789"/>
    </cofactor>
    <text evidence="8">Binds 1 S-adenosyl-L-methionine per subunit.</text>
</comment>
<comment type="function">
    <text evidence="8">Catalyzes the complex heterocyclic radical-mediated conversion of 6-carboxy-5,6,7,8-tetrahydropterin (CPH4) to 7-carboxy-7-deazaguanine (CDG), a step common to the biosynthetic pathways of all 7-deazapurine-containing compounds.</text>
</comment>
<dbReference type="Gene3D" id="3.20.20.70">
    <property type="entry name" value="Aldolase class I"/>
    <property type="match status" value="1"/>
</dbReference>
<proteinExistence type="inferred from homology"/>
<dbReference type="InterPro" id="IPR058240">
    <property type="entry name" value="rSAM_sf"/>
</dbReference>
<keyword evidence="8" id="KW-0671">Queuosine biosynthesis</keyword>
<dbReference type="GO" id="GO:0008616">
    <property type="term" value="P:tRNA queuosine(34) biosynthetic process"/>
    <property type="evidence" value="ECO:0007669"/>
    <property type="project" value="UniProtKB-UniRule"/>
</dbReference>
<dbReference type="EMBL" id="PGXC01000016">
    <property type="protein sequence ID" value="PKK89516.1"/>
    <property type="molecule type" value="Genomic_DNA"/>
</dbReference>
<dbReference type="Proteomes" id="UP000233256">
    <property type="component" value="Unassembled WGS sequence"/>
</dbReference>
<comment type="catalytic activity">
    <reaction evidence="8">
        <text>6-carboxy-5,6,7,8-tetrahydropterin + H(+) = 7-carboxy-7-carbaguanine + NH4(+)</text>
        <dbReference type="Rhea" id="RHEA:27974"/>
        <dbReference type="ChEBI" id="CHEBI:15378"/>
        <dbReference type="ChEBI" id="CHEBI:28938"/>
        <dbReference type="ChEBI" id="CHEBI:61032"/>
        <dbReference type="ChEBI" id="CHEBI:61036"/>
        <dbReference type="EC" id="4.3.99.3"/>
    </reaction>
</comment>
<dbReference type="PANTHER" id="PTHR42836:SF1">
    <property type="entry name" value="7-CARBOXY-7-DEAZAGUANINE SYNTHASE"/>
    <property type="match status" value="1"/>
</dbReference>
<feature type="binding site" evidence="8">
    <location>
        <position position="33"/>
    </location>
    <ligand>
        <name>substrate</name>
    </ligand>
</feature>
<sequence length="214" mass="23744">MHDIAQATLQICEIFTSIQGESTRAGLPCTFIRLSGCNLKCSYCDTLHSHLPGTTRSIDWIMNQVSQAEIPLVEITGGEPLLQENVTLLVDSLLSMGFTVLIETNGSVDIDRVSSGAVRIMDVKCPGSHEAGSTLETNFRILQPSDEVKFVLTSAEDYDWALEHINEFDLINRCHVLLSPVMPGLDPSTLAEWILRDRINVRLQVQLHKILSVQ</sequence>
<comment type="cofactor">
    <cofactor evidence="8">
        <name>Mg(2+)</name>
        <dbReference type="ChEBI" id="CHEBI:18420"/>
    </cofactor>
</comment>
<comment type="subunit">
    <text evidence="8">Homodimer.</text>
</comment>
<evidence type="ECO:0000256" key="3">
    <source>
        <dbReference type="ARBA" id="ARBA00022723"/>
    </source>
</evidence>
<feature type="domain" description="Radical SAM core" evidence="9">
    <location>
        <begin position="24"/>
        <end position="214"/>
    </location>
</feature>
<dbReference type="GO" id="GO:1904047">
    <property type="term" value="F:S-adenosyl-L-methionine binding"/>
    <property type="evidence" value="ECO:0007669"/>
    <property type="project" value="UniProtKB-UniRule"/>
</dbReference>
<feature type="binding site" evidence="8">
    <location>
        <position position="44"/>
    </location>
    <ligand>
        <name>[4Fe-4S] cluster</name>
        <dbReference type="ChEBI" id="CHEBI:49883"/>
        <note>4Fe-4S-S-AdoMet</note>
    </ligand>
</feature>
<evidence type="ECO:0000256" key="2">
    <source>
        <dbReference type="ARBA" id="ARBA00022691"/>
    </source>
</evidence>
<feature type="binding site" evidence="8">
    <location>
        <position position="76"/>
    </location>
    <ligand>
        <name>substrate</name>
    </ligand>
</feature>
<dbReference type="PIRSF" id="PIRSF000370">
    <property type="entry name" value="QueE"/>
    <property type="match status" value="1"/>
</dbReference>
<feature type="binding site" evidence="8">
    <location>
        <position position="46"/>
    </location>
    <ligand>
        <name>Mg(2+)</name>
        <dbReference type="ChEBI" id="CHEBI:18420"/>
    </ligand>
</feature>
<feature type="binding site" evidence="8">
    <location>
        <position position="78"/>
    </location>
    <ligand>
        <name>S-adenosyl-L-methionine</name>
        <dbReference type="ChEBI" id="CHEBI:59789"/>
    </ligand>
</feature>
<dbReference type="HAMAP" id="MF_00917">
    <property type="entry name" value="QueE"/>
    <property type="match status" value="1"/>
</dbReference>
<comment type="cofactor">
    <cofactor evidence="8">
        <name>[4Fe-4S] cluster</name>
        <dbReference type="ChEBI" id="CHEBI:49883"/>
    </cofactor>
    <text evidence="8">Binds 1 [4Fe-4S] cluster. The cluster is coordinated with 3 cysteines and an exchangeable S-adenosyl-L-methionine.</text>
</comment>
<evidence type="ECO:0000256" key="8">
    <source>
        <dbReference type="HAMAP-Rule" id="MF_00917"/>
    </source>
</evidence>
<dbReference type="UniPathway" id="UPA00391"/>
<feature type="binding site" evidence="8">
    <location>
        <position position="41"/>
    </location>
    <ligand>
        <name>[4Fe-4S] cluster</name>
        <dbReference type="ChEBI" id="CHEBI:49883"/>
        <note>4Fe-4S-S-AdoMet</note>
    </ligand>
</feature>
<keyword evidence="5 8" id="KW-0408">Iron</keyword>
<dbReference type="GO" id="GO:0016840">
    <property type="term" value="F:carbon-nitrogen lyase activity"/>
    <property type="evidence" value="ECO:0007669"/>
    <property type="project" value="UniProtKB-UniRule"/>
</dbReference>
<comment type="pathway">
    <text evidence="8">Purine metabolism; 7-cyano-7-deazaguanine biosynthesis.</text>
</comment>
<dbReference type="EC" id="4.3.99.3" evidence="8"/>
<dbReference type="InterPro" id="IPR024924">
    <property type="entry name" value="7-CO-7-deazaguanine_synth-like"/>
</dbReference>
<comment type="similarity">
    <text evidence="8">Belongs to the radical SAM superfamily. 7-carboxy-7-deazaguanine synthase family.</text>
</comment>
<keyword evidence="1 8" id="KW-0004">4Fe-4S</keyword>
<dbReference type="CDD" id="cd01335">
    <property type="entry name" value="Radical_SAM"/>
    <property type="match status" value="1"/>
</dbReference>
<name>A0A2N1PMF1_9BACT</name>
<evidence type="ECO:0000256" key="6">
    <source>
        <dbReference type="ARBA" id="ARBA00023014"/>
    </source>
</evidence>
<evidence type="ECO:0000256" key="1">
    <source>
        <dbReference type="ARBA" id="ARBA00022485"/>
    </source>
</evidence>
<evidence type="ECO:0000313" key="11">
    <source>
        <dbReference type="Proteomes" id="UP000233256"/>
    </source>
</evidence>
<keyword evidence="7 8" id="KW-0456">Lyase</keyword>
<feature type="binding site" evidence="8">
    <location>
        <begin position="43"/>
        <end position="45"/>
    </location>
    <ligand>
        <name>S-adenosyl-L-methionine</name>
        <dbReference type="ChEBI" id="CHEBI:59789"/>
    </ligand>
</feature>
<dbReference type="AlphaFoldDB" id="A0A2N1PMF1"/>
<evidence type="ECO:0000313" key="10">
    <source>
        <dbReference type="EMBL" id="PKK89516.1"/>
    </source>
</evidence>
<dbReference type="GO" id="GO:0051539">
    <property type="term" value="F:4 iron, 4 sulfur cluster binding"/>
    <property type="evidence" value="ECO:0007669"/>
    <property type="project" value="UniProtKB-UniRule"/>
</dbReference>
<dbReference type="InterPro" id="IPR007197">
    <property type="entry name" value="rSAM"/>
</dbReference>
<accession>A0A2N1PMF1</accession>
<dbReference type="SUPFAM" id="SSF102114">
    <property type="entry name" value="Radical SAM enzymes"/>
    <property type="match status" value="1"/>
</dbReference>
<feature type="binding site" evidence="8">
    <location>
        <position position="37"/>
    </location>
    <ligand>
        <name>[4Fe-4S] cluster</name>
        <dbReference type="ChEBI" id="CHEBI:49883"/>
        <note>4Fe-4S-S-AdoMet</note>
    </ligand>
</feature>
<dbReference type="PANTHER" id="PTHR42836">
    <property type="entry name" value="7-CARBOXY-7-DEAZAGUANINE SYNTHASE"/>
    <property type="match status" value="1"/>
</dbReference>
<dbReference type="InterPro" id="IPR013785">
    <property type="entry name" value="Aldolase_TIM"/>
</dbReference>
<protein>
    <recommendedName>
        <fullName evidence="8">7-carboxy-7-deazaguanine synthase</fullName>
        <shortName evidence="8">CDG synthase</shortName>
        <ecNumber evidence="8">4.3.99.3</ecNumber>
    </recommendedName>
    <alternativeName>
        <fullName evidence="8">Queuosine biosynthesis protein QueE</fullName>
    </alternativeName>
</protein>
<evidence type="ECO:0000256" key="5">
    <source>
        <dbReference type="ARBA" id="ARBA00023004"/>
    </source>
</evidence>
<reference evidence="10 11" key="1">
    <citation type="journal article" date="2017" name="ISME J.">
        <title>Potential for microbial H2 and metal transformations associated with novel bacteria and archaea in deep terrestrial subsurface sediments.</title>
        <authorList>
            <person name="Hernsdorf A.W."/>
            <person name="Amano Y."/>
            <person name="Miyakawa K."/>
            <person name="Ise K."/>
            <person name="Suzuki Y."/>
            <person name="Anantharaman K."/>
            <person name="Probst A."/>
            <person name="Burstein D."/>
            <person name="Thomas B.C."/>
            <person name="Banfield J.F."/>
        </authorList>
    </citation>
    <scope>NUCLEOTIDE SEQUENCE [LARGE SCALE GENOMIC DNA]</scope>
    <source>
        <strain evidence="10">HGW-Wallbacteria-1</strain>
    </source>
</reference>
<keyword evidence="2 8" id="KW-0949">S-adenosyl-L-methionine</keyword>
<keyword evidence="4 8" id="KW-0460">Magnesium</keyword>
<dbReference type="SFLD" id="SFLDS00029">
    <property type="entry name" value="Radical_SAM"/>
    <property type="match status" value="1"/>
</dbReference>
<keyword evidence="6 8" id="KW-0411">Iron-sulfur</keyword>
<evidence type="ECO:0000259" key="9">
    <source>
        <dbReference type="PROSITE" id="PS51918"/>
    </source>
</evidence>